<evidence type="ECO:0000256" key="2">
    <source>
        <dbReference type="SAM" id="Phobius"/>
    </source>
</evidence>
<dbReference type="EMBL" id="JAAOAO010000104">
    <property type="protein sequence ID" value="KAF5562699.1"/>
    <property type="molecule type" value="Genomic_DNA"/>
</dbReference>
<dbReference type="PANTHER" id="PTHR35394:SF5">
    <property type="entry name" value="DUF3176 DOMAIN-CONTAINING PROTEIN"/>
    <property type="match status" value="1"/>
</dbReference>
<evidence type="ECO:0000256" key="1">
    <source>
        <dbReference type="SAM" id="MobiDB-lite"/>
    </source>
</evidence>
<keyword evidence="2" id="KW-0472">Membrane</keyword>
<dbReference type="PANTHER" id="PTHR35394">
    <property type="entry name" value="DUF3176 DOMAIN-CONTAINING PROTEIN"/>
    <property type="match status" value="1"/>
</dbReference>
<proteinExistence type="predicted"/>
<keyword evidence="2" id="KW-0812">Transmembrane</keyword>
<feature type="transmembrane region" description="Helical" evidence="2">
    <location>
        <begin position="34"/>
        <end position="54"/>
    </location>
</feature>
<dbReference type="Proteomes" id="UP000574317">
    <property type="component" value="Unassembled WGS sequence"/>
</dbReference>
<accession>A0A8H5JWY7</accession>
<dbReference type="InterPro" id="IPR021514">
    <property type="entry name" value="DUF3176"/>
</dbReference>
<comment type="caution">
    <text evidence="3">The sequence shown here is derived from an EMBL/GenBank/DDBJ whole genome shotgun (WGS) entry which is preliminary data.</text>
</comment>
<gene>
    <name evidence="3" type="ORF">FNAPI_3018</name>
</gene>
<evidence type="ECO:0000313" key="3">
    <source>
        <dbReference type="EMBL" id="KAF5562699.1"/>
    </source>
</evidence>
<keyword evidence="2" id="KW-1133">Transmembrane helix</keyword>
<feature type="transmembrane region" description="Helical" evidence="2">
    <location>
        <begin position="556"/>
        <end position="578"/>
    </location>
</feature>
<dbReference type="AlphaFoldDB" id="A0A8H5JWY7"/>
<evidence type="ECO:0000313" key="4">
    <source>
        <dbReference type="Proteomes" id="UP000574317"/>
    </source>
</evidence>
<protein>
    <submittedName>
        <fullName evidence="3">Uncharacterized protein</fullName>
    </submittedName>
</protein>
<name>A0A8H5JWY7_9HYPO</name>
<organism evidence="3 4">
    <name type="scientific">Fusarium napiforme</name>
    <dbReference type="NCBI Taxonomy" id="42672"/>
    <lineage>
        <taxon>Eukaryota</taxon>
        <taxon>Fungi</taxon>
        <taxon>Dikarya</taxon>
        <taxon>Ascomycota</taxon>
        <taxon>Pezizomycotina</taxon>
        <taxon>Sordariomycetes</taxon>
        <taxon>Hypocreomycetidae</taxon>
        <taxon>Hypocreales</taxon>
        <taxon>Nectriaceae</taxon>
        <taxon>Fusarium</taxon>
        <taxon>Fusarium fujikuroi species complex</taxon>
    </lineage>
</organism>
<dbReference type="Pfam" id="PF11374">
    <property type="entry name" value="DUF3176"/>
    <property type="match status" value="1"/>
</dbReference>
<reference evidence="3 4" key="1">
    <citation type="submission" date="2020-05" db="EMBL/GenBank/DDBJ databases">
        <title>Identification and distribution of gene clusters putatively required for synthesis of sphingolipid metabolism inhibitors in phylogenetically diverse species of the filamentous fungus Fusarium.</title>
        <authorList>
            <person name="Kim H.-S."/>
            <person name="Busman M."/>
            <person name="Brown D.W."/>
            <person name="Divon H."/>
            <person name="Uhlig S."/>
            <person name="Proctor R.H."/>
        </authorList>
    </citation>
    <scope>NUCLEOTIDE SEQUENCE [LARGE SCALE GENOMIC DNA]</scope>
    <source>
        <strain evidence="3 4">NRRL 25196</strain>
    </source>
</reference>
<feature type="transmembrane region" description="Helical" evidence="2">
    <location>
        <begin position="74"/>
        <end position="95"/>
    </location>
</feature>
<sequence>METFSRQQHKHHDISITTKDVSSRKAEPGPIRSWLWETLSLLLALGLLIATIVIPAQNNNRVLKPWPYDISLNTIIAILSTFMRASMLLVVAELIGQMGWNAMQKPRPVSDLHHFNNASRGILGALKLFWTVPPRLTSIIAALVIIISPAITPFAQQSVSTVPCTRTVEGAQASLPITHFVPAFNSTFQTGSASVELSGDMKVAMMNGLVNPMGKDTAIAATCSTGNCTFPANSQGITHSSVAMCSACIDTSEFIELNISKFNSSGASGYAGKVYNYSLPNGQWIQAVTSSQVMVMSGDLEWALDTPNSRFAQLAKVAISNITTLSFTQKGCKVTTSTNATCPEDRLTSKVPVSLRYHYAVATSCALYPCIKKYYGKVDRGSLIEKVVDEQPIDYDRSTDDEEGDRVGVQTPCLIDGKEYKLANFSQTKDPSDSETVVPVDGINYTVPHQCVYRLTFRYRQGLRRFIEKTLFNTLCLANEVGGGKDQLDCGDQWWLPPLYNSTFEGLDASFGLFTTAITSNFRRQGIQAIRNGSMEENDKASGQATEMAICTVFDWRWVLLPAGLVAITMLLLIVAVVQGFTNPGMPVWKTSILPLLFYGPNVVNHTQETDLDDLQKEAGRAIVRIEHDESVRLGQVDTRGAES</sequence>
<feature type="region of interest" description="Disordered" evidence="1">
    <location>
        <begin position="1"/>
        <end position="26"/>
    </location>
</feature>
<keyword evidence="4" id="KW-1185">Reference proteome</keyword>